<evidence type="ECO:0000313" key="2">
    <source>
        <dbReference type="Proteomes" id="UP001595989"/>
    </source>
</evidence>
<reference evidence="2" key="1">
    <citation type="journal article" date="2019" name="Int. J. Syst. Evol. Microbiol.">
        <title>The Global Catalogue of Microorganisms (GCM) 10K type strain sequencing project: providing services to taxonomists for standard genome sequencing and annotation.</title>
        <authorList>
            <consortium name="The Broad Institute Genomics Platform"/>
            <consortium name="The Broad Institute Genome Sequencing Center for Infectious Disease"/>
            <person name="Wu L."/>
            <person name="Ma J."/>
        </authorList>
    </citation>
    <scope>NUCLEOTIDE SEQUENCE [LARGE SCALE GENOMIC DNA]</scope>
    <source>
        <strain evidence="2">CGMCC 4.7426</strain>
    </source>
</reference>
<keyword evidence="2" id="KW-1185">Reference proteome</keyword>
<name>A0ABV9DLE7_9BACI</name>
<proteinExistence type="predicted"/>
<evidence type="ECO:0000313" key="1">
    <source>
        <dbReference type="EMBL" id="MFC4559571.1"/>
    </source>
</evidence>
<sequence>MNFNEYAVGYVMKARQAEVQKKANERGLWLDGSQFNKRINHKHGWLQLFTKFISH</sequence>
<gene>
    <name evidence="1" type="ORF">ACFO3D_15340</name>
</gene>
<dbReference type="Proteomes" id="UP001595989">
    <property type="component" value="Unassembled WGS sequence"/>
</dbReference>
<dbReference type="RefSeq" id="WP_390297988.1">
    <property type="nucleotide sequence ID" value="NZ_JBHSFU010000009.1"/>
</dbReference>
<evidence type="ECO:0008006" key="3">
    <source>
        <dbReference type="Google" id="ProtNLM"/>
    </source>
</evidence>
<comment type="caution">
    <text evidence="1">The sequence shown here is derived from an EMBL/GenBank/DDBJ whole genome shotgun (WGS) entry which is preliminary data.</text>
</comment>
<accession>A0ABV9DLE7</accession>
<protein>
    <recommendedName>
        <fullName evidence="3">TNase-like domain-containing protein</fullName>
    </recommendedName>
</protein>
<organism evidence="1 2">
    <name type="scientific">Virgibacillus kekensis</name>
    <dbReference type="NCBI Taxonomy" id="202261"/>
    <lineage>
        <taxon>Bacteria</taxon>
        <taxon>Bacillati</taxon>
        <taxon>Bacillota</taxon>
        <taxon>Bacilli</taxon>
        <taxon>Bacillales</taxon>
        <taxon>Bacillaceae</taxon>
        <taxon>Virgibacillus</taxon>
    </lineage>
</organism>
<dbReference type="EMBL" id="JBHSFU010000009">
    <property type="protein sequence ID" value="MFC4559571.1"/>
    <property type="molecule type" value="Genomic_DNA"/>
</dbReference>